<dbReference type="InterPro" id="IPR001453">
    <property type="entry name" value="MoaB/Mog_dom"/>
</dbReference>
<comment type="catalytic activity">
    <reaction evidence="5">
        <text>adenylyl-molybdopterin + molybdate = Mo-molybdopterin + AMP + H(+)</text>
        <dbReference type="Rhea" id="RHEA:35047"/>
        <dbReference type="ChEBI" id="CHEBI:15378"/>
        <dbReference type="ChEBI" id="CHEBI:36264"/>
        <dbReference type="ChEBI" id="CHEBI:62727"/>
        <dbReference type="ChEBI" id="CHEBI:71302"/>
        <dbReference type="ChEBI" id="CHEBI:456215"/>
        <dbReference type="EC" id="2.10.1.1"/>
    </reaction>
</comment>
<dbReference type="Gene3D" id="3.40.980.10">
    <property type="entry name" value="MoaB/Mog-like domain"/>
    <property type="match status" value="1"/>
</dbReference>
<name>A0A7C4Y7B4_9BACT</name>
<dbReference type="AlphaFoldDB" id="A0A7C4Y7B4"/>
<comment type="function">
    <text evidence="1 6">Catalyzes the insertion of molybdate into adenylated molybdopterin with the concomitant release of AMP.</text>
</comment>
<keyword evidence="6 8" id="KW-0808">Transferase</keyword>
<comment type="cofactor">
    <cofactor evidence="6">
        <name>Mg(2+)</name>
        <dbReference type="ChEBI" id="CHEBI:18420"/>
    </cofactor>
</comment>
<evidence type="ECO:0000259" key="7">
    <source>
        <dbReference type="SMART" id="SM00852"/>
    </source>
</evidence>
<keyword evidence="6" id="KW-0479">Metal-binding</keyword>
<dbReference type="UniPathway" id="UPA00344"/>
<dbReference type="SUPFAM" id="SSF63867">
    <property type="entry name" value="MoeA C-terminal domain-like"/>
    <property type="match status" value="1"/>
</dbReference>
<dbReference type="GO" id="GO:0046872">
    <property type="term" value="F:metal ion binding"/>
    <property type="evidence" value="ECO:0007669"/>
    <property type="project" value="UniProtKB-UniRule"/>
</dbReference>
<reference evidence="8" key="1">
    <citation type="journal article" date="2020" name="mSystems">
        <title>Genome- and Community-Level Interaction Insights into Carbon Utilization and Element Cycling Functions of Hydrothermarchaeota in Hydrothermal Sediment.</title>
        <authorList>
            <person name="Zhou Z."/>
            <person name="Liu Y."/>
            <person name="Xu W."/>
            <person name="Pan J."/>
            <person name="Luo Z.H."/>
            <person name="Li M."/>
        </authorList>
    </citation>
    <scope>NUCLEOTIDE SEQUENCE [LARGE SCALE GENOMIC DNA]</scope>
    <source>
        <strain evidence="8">SpSt-794</strain>
    </source>
</reference>
<evidence type="ECO:0000256" key="4">
    <source>
        <dbReference type="ARBA" id="ARBA00023150"/>
    </source>
</evidence>
<dbReference type="Gene3D" id="3.90.105.10">
    <property type="entry name" value="Molybdopterin biosynthesis moea protein, domain 2"/>
    <property type="match status" value="1"/>
</dbReference>
<dbReference type="SUPFAM" id="SSF53218">
    <property type="entry name" value="Molybdenum cofactor biosynthesis proteins"/>
    <property type="match status" value="1"/>
</dbReference>
<dbReference type="GO" id="GO:0006777">
    <property type="term" value="P:Mo-molybdopterin cofactor biosynthetic process"/>
    <property type="evidence" value="ECO:0007669"/>
    <property type="project" value="UniProtKB-UniRule"/>
</dbReference>
<evidence type="ECO:0000256" key="5">
    <source>
        <dbReference type="ARBA" id="ARBA00047317"/>
    </source>
</evidence>
<dbReference type="Pfam" id="PF03454">
    <property type="entry name" value="MoeA_C"/>
    <property type="match status" value="1"/>
</dbReference>
<evidence type="ECO:0000256" key="1">
    <source>
        <dbReference type="ARBA" id="ARBA00002901"/>
    </source>
</evidence>
<dbReference type="InterPro" id="IPR036425">
    <property type="entry name" value="MoaB/Mog-like_dom_sf"/>
</dbReference>
<dbReference type="GO" id="GO:0005737">
    <property type="term" value="C:cytoplasm"/>
    <property type="evidence" value="ECO:0007669"/>
    <property type="project" value="TreeGrafter"/>
</dbReference>
<comment type="similarity">
    <text evidence="3 6">Belongs to the MoeA family.</text>
</comment>
<dbReference type="PANTHER" id="PTHR10192">
    <property type="entry name" value="MOLYBDOPTERIN BIOSYNTHESIS PROTEIN"/>
    <property type="match status" value="1"/>
</dbReference>
<keyword evidence="6" id="KW-0500">Molybdenum</keyword>
<dbReference type="Gene3D" id="2.170.190.11">
    <property type="entry name" value="Molybdopterin biosynthesis moea protein, domain 3"/>
    <property type="match status" value="1"/>
</dbReference>
<dbReference type="EMBL" id="DTHV01000155">
    <property type="protein sequence ID" value="HGW60804.1"/>
    <property type="molecule type" value="Genomic_DNA"/>
</dbReference>
<dbReference type="Pfam" id="PF00994">
    <property type="entry name" value="MoCF_biosynth"/>
    <property type="match status" value="1"/>
</dbReference>
<comment type="caution">
    <text evidence="8">The sequence shown here is derived from an EMBL/GenBank/DDBJ whole genome shotgun (WGS) entry which is preliminary data.</text>
</comment>
<dbReference type="InterPro" id="IPR036688">
    <property type="entry name" value="MoeA_C_domain_IV_sf"/>
</dbReference>
<proteinExistence type="inferred from homology"/>
<keyword evidence="4 6" id="KW-0501">Molybdenum cofactor biosynthesis</keyword>
<dbReference type="InterPro" id="IPR038987">
    <property type="entry name" value="MoeA-like"/>
</dbReference>
<dbReference type="Gene3D" id="2.40.340.10">
    <property type="entry name" value="MoeA, C-terminal, domain IV"/>
    <property type="match status" value="1"/>
</dbReference>
<dbReference type="SUPFAM" id="SSF63882">
    <property type="entry name" value="MoeA N-terminal region -like"/>
    <property type="match status" value="1"/>
</dbReference>
<feature type="domain" description="MoaB/Mog" evidence="7">
    <location>
        <begin position="188"/>
        <end position="326"/>
    </location>
</feature>
<organism evidence="8">
    <name type="scientific">Caldisericum exile</name>
    <dbReference type="NCBI Taxonomy" id="693075"/>
    <lineage>
        <taxon>Bacteria</taxon>
        <taxon>Pseudomonadati</taxon>
        <taxon>Caldisericota/Cryosericota group</taxon>
        <taxon>Caldisericota</taxon>
        <taxon>Caldisericia</taxon>
        <taxon>Caldisericales</taxon>
        <taxon>Caldisericaceae</taxon>
        <taxon>Caldisericum</taxon>
    </lineage>
</organism>
<protein>
    <recommendedName>
        <fullName evidence="6">Molybdopterin molybdenumtransferase</fullName>
        <ecNumber evidence="6">2.10.1.1</ecNumber>
    </recommendedName>
</protein>
<evidence type="ECO:0000256" key="2">
    <source>
        <dbReference type="ARBA" id="ARBA00005046"/>
    </source>
</evidence>
<dbReference type="GO" id="GO:0061599">
    <property type="term" value="F:molybdopterin molybdotransferase activity"/>
    <property type="evidence" value="ECO:0007669"/>
    <property type="project" value="UniProtKB-UniRule"/>
</dbReference>
<dbReference type="PANTHER" id="PTHR10192:SF5">
    <property type="entry name" value="GEPHYRIN"/>
    <property type="match status" value="1"/>
</dbReference>
<accession>A0A7C4Y7B4</accession>
<keyword evidence="6" id="KW-0460">Magnesium</keyword>
<dbReference type="CDD" id="cd00887">
    <property type="entry name" value="MoeA"/>
    <property type="match status" value="1"/>
</dbReference>
<evidence type="ECO:0000256" key="3">
    <source>
        <dbReference type="ARBA" id="ARBA00010763"/>
    </source>
</evidence>
<dbReference type="EC" id="2.10.1.1" evidence="6"/>
<dbReference type="InterPro" id="IPR005110">
    <property type="entry name" value="MoeA_linker/N"/>
</dbReference>
<comment type="pathway">
    <text evidence="2 6">Cofactor biosynthesis; molybdopterin biosynthesis.</text>
</comment>
<dbReference type="Pfam" id="PF03453">
    <property type="entry name" value="MoeA_N"/>
    <property type="match status" value="1"/>
</dbReference>
<gene>
    <name evidence="8" type="ORF">ENV82_05190</name>
</gene>
<dbReference type="InterPro" id="IPR036135">
    <property type="entry name" value="MoeA_linker/N_sf"/>
</dbReference>
<evidence type="ECO:0000313" key="8">
    <source>
        <dbReference type="EMBL" id="HGW60804.1"/>
    </source>
</evidence>
<evidence type="ECO:0000256" key="6">
    <source>
        <dbReference type="RuleBase" id="RU365090"/>
    </source>
</evidence>
<dbReference type="InterPro" id="IPR005111">
    <property type="entry name" value="MoeA_C_domain_IV"/>
</dbReference>
<sequence>MGERFLKVYNPDEVVENLLDKFTTPTTIEEVPIEYAYGLYVAEDIYAKINVPPFRKSLVDGYAVRSSDVKGASSSNPSMLKVIGTVRIGDYPDEIFVREGMTAYVPTGGVVPDGADAVVMCEETERHGDALFVFKGIAPSSNILDEGSEIKRDSLVLHKGERISERNIGLLNSVGIEIVRVLSPLKIGFFSTGNEITFAHPLPRGKIFDFNRITLRYLIEKDGFIATDYGIVRDEEDKITYTLRKALNENDIVLTTGGTSKGTSDFTVGIINALGKPGVLVHGLNVSPGKPTIFGVIDNKLVVGLSGNPQAVFMIYSTVIRKLLQRKLGVMIGAHAVFGKLLKQVNSRKGRVELVGGKLLTLNNENFIEPLLADSSSVSCIKDTDGYFKIPEDVEGLYEGDVVEFYLW</sequence>
<dbReference type="SMART" id="SM00852">
    <property type="entry name" value="MoCF_biosynth"/>
    <property type="match status" value="1"/>
</dbReference>